<feature type="transmembrane region" description="Helical" evidence="7">
    <location>
        <begin position="191"/>
        <end position="217"/>
    </location>
</feature>
<dbReference type="InterPro" id="IPR049326">
    <property type="entry name" value="Rhodopsin_dom_fungi"/>
</dbReference>
<dbReference type="AlphaFoldDB" id="A0AAN6XZ20"/>
<feature type="domain" description="Rhodopsin" evidence="8">
    <location>
        <begin position="50"/>
        <end position="291"/>
    </location>
</feature>
<reference evidence="9" key="2">
    <citation type="submission" date="2023-05" db="EMBL/GenBank/DDBJ databases">
        <authorList>
            <consortium name="Lawrence Berkeley National Laboratory"/>
            <person name="Steindorff A."/>
            <person name="Hensen N."/>
            <person name="Bonometti L."/>
            <person name="Westerberg I."/>
            <person name="Brannstrom I.O."/>
            <person name="Guillou S."/>
            <person name="Cros-Aarteil S."/>
            <person name="Calhoun S."/>
            <person name="Haridas S."/>
            <person name="Kuo A."/>
            <person name="Mondo S."/>
            <person name="Pangilinan J."/>
            <person name="Riley R."/>
            <person name="Labutti K."/>
            <person name="Andreopoulos B."/>
            <person name="Lipzen A."/>
            <person name="Chen C."/>
            <person name="Yanf M."/>
            <person name="Daum C."/>
            <person name="Ng V."/>
            <person name="Clum A."/>
            <person name="Ohm R."/>
            <person name="Martin F."/>
            <person name="Silar P."/>
            <person name="Natvig D."/>
            <person name="Lalanne C."/>
            <person name="Gautier V."/>
            <person name="Ament-Velasquez S.L."/>
            <person name="Kruys A."/>
            <person name="Hutchinson M.I."/>
            <person name="Powell A.J."/>
            <person name="Barry K."/>
            <person name="Miller A.N."/>
            <person name="Grigoriev I.V."/>
            <person name="Debuchy R."/>
            <person name="Gladieux P."/>
            <person name="Thoren M.H."/>
            <person name="Johannesson H."/>
        </authorList>
    </citation>
    <scope>NUCLEOTIDE SEQUENCE</scope>
    <source>
        <strain evidence="9">PSN293</strain>
    </source>
</reference>
<protein>
    <recommendedName>
        <fullName evidence="8">Rhodopsin domain-containing protein</fullName>
    </recommendedName>
</protein>
<comment type="caution">
    <text evidence="9">The sequence shown here is derived from an EMBL/GenBank/DDBJ whole genome shotgun (WGS) entry which is preliminary data.</text>
</comment>
<feature type="transmembrane region" description="Helical" evidence="7">
    <location>
        <begin position="116"/>
        <end position="134"/>
    </location>
</feature>
<feature type="transmembrane region" description="Helical" evidence="7">
    <location>
        <begin position="229"/>
        <end position="251"/>
    </location>
</feature>
<feature type="transmembrane region" description="Helical" evidence="7">
    <location>
        <begin position="31"/>
        <end position="54"/>
    </location>
</feature>
<accession>A0AAN6XZ20</accession>
<reference evidence="9" key="1">
    <citation type="journal article" date="2023" name="Mol. Phylogenet. Evol.">
        <title>Genome-scale phylogeny and comparative genomics of the fungal order Sordariales.</title>
        <authorList>
            <person name="Hensen N."/>
            <person name="Bonometti L."/>
            <person name="Westerberg I."/>
            <person name="Brannstrom I.O."/>
            <person name="Guillou S."/>
            <person name="Cros-Aarteil S."/>
            <person name="Calhoun S."/>
            <person name="Haridas S."/>
            <person name="Kuo A."/>
            <person name="Mondo S."/>
            <person name="Pangilinan J."/>
            <person name="Riley R."/>
            <person name="LaButti K."/>
            <person name="Andreopoulos B."/>
            <person name="Lipzen A."/>
            <person name="Chen C."/>
            <person name="Yan M."/>
            <person name="Daum C."/>
            <person name="Ng V."/>
            <person name="Clum A."/>
            <person name="Steindorff A."/>
            <person name="Ohm R.A."/>
            <person name="Martin F."/>
            <person name="Silar P."/>
            <person name="Natvig D.O."/>
            <person name="Lalanne C."/>
            <person name="Gautier V."/>
            <person name="Ament-Velasquez S.L."/>
            <person name="Kruys A."/>
            <person name="Hutchinson M.I."/>
            <person name="Powell A.J."/>
            <person name="Barry K."/>
            <person name="Miller A.N."/>
            <person name="Grigoriev I.V."/>
            <person name="Debuchy R."/>
            <person name="Gladieux P."/>
            <person name="Hiltunen Thoren M."/>
            <person name="Johannesson H."/>
        </authorList>
    </citation>
    <scope>NUCLEOTIDE SEQUENCE</scope>
    <source>
        <strain evidence="9">PSN293</strain>
    </source>
</reference>
<dbReference type="GO" id="GO:0016020">
    <property type="term" value="C:membrane"/>
    <property type="evidence" value="ECO:0007669"/>
    <property type="project" value="UniProtKB-SubCell"/>
</dbReference>
<feature type="region of interest" description="Disordered" evidence="6">
    <location>
        <begin position="307"/>
        <end position="336"/>
    </location>
</feature>
<dbReference type="InterPro" id="IPR052337">
    <property type="entry name" value="SAT4-like"/>
</dbReference>
<feature type="transmembrane region" description="Helical" evidence="7">
    <location>
        <begin position="271"/>
        <end position="290"/>
    </location>
</feature>
<name>A0AAN6XZ20_9PEZI</name>
<dbReference type="EMBL" id="MU858253">
    <property type="protein sequence ID" value="KAK4208220.1"/>
    <property type="molecule type" value="Genomic_DNA"/>
</dbReference>
<evidence type="ECO:0000256" key="5">
    <source>
        <dbReference type="ARBA" id="ARBA00038359"/>
    </source>
</evidence>
<keyword evidence="4 7" id="KW-0472">Membrane</keyword>
<proteinExistence type="inferred from homology"/>
<evidence type="ECO:0000256" key="4">
    <source>
        <dbReference type="ARBA" id="ARBA00023136"/>
    </source>
</evidence>
<feature type="transmembrane region" description="Helical" evidence="7">
    <location>
        <begin position="66"/>
        <end position="87"/>
    </location>
</feature>
<keyword evidence="2 7" id="KW-0812">Transmembrane</keyword>
<comment type="similarity">
    <text evidence="5">Belongs to the SAT4 family.</text>
</comment>
<gene>
    <name evidence="9" type="ORF">QBC37DRAFT_432287</name>
</gene>
<feature type="compositionally biased region" description="Low complexity" evidence="6">
    <location>
        <begin position="326"/>
        <end position="336"/>
    </location>
</feature>
<organism evidence="9 10">
    <name type="scientific">Rhypophila decipiens</name>
    <dbReference type="NCBI Taxonomy" id="261697"/>
    <lineage>
        <taxon>Eukaryota</taxon>
        <taxon>Fungi</taxon>
        <taxon>Dikarya</taxon>
        <taxon>Ascomycota</taxon>
        <taxon>Pezizomycotina</taxon>
        <taxon>Sordariomycetes</taxon>
        <taxon>Sordariomycetidae</taxon>
        <taxon>Sordariales</taxon>
        <taxon>Naviculisporaceae</taxon>
        <taxon>Rhypophila</taxon>
    </lineage>
</organism>
<evidence type="ECO:0000313" key="9">
    <source>
        <dbReference type="EMBL" id="KAK4208220.1"/>
    </source>
</evidence>
<evidence type="ECO:0000256" key="1">
    <source>
        <dbReference type="ARBA" id="ARBA00004141"/>
    </source>
</evidence>
<evidence type="ECO:0000259" key="8">
    <source>
        <dbReference type="Pfam" id="PF20684"/>
    </source>
</evidence>
<evidence type="ECO:0000256" key="2">
    <source>
        <dbReference type="ARBA" id="ARBA00022692"/>
    </source>
</evidence>
<keyword evidence="3 7" id="KW-1133">Transmembrane helix</keyword>
<comment type="subcellular location">
    <subcellularLocation>
        <location evidence="1">Membrane</location>
        <topology evidence="1">Multi-pass membrane protein</topology>
    </subcellularLocation>
</comment>
<evidence type="ECO:0000256" key="3">
    <source>
        <dbReference type="ARBA" id="ARBA00022989"/>
    </source>
</evidence>
<dbReference type="PANTHER" id="PTHR33048">
    <property type="entry name" value="PTH11-LIKE INTEGRAL MEMBRANE PROTEIN (AFU_ORTHOLOGUE AFUA_5G11245)"/>
    <property type="match status" value="1"/>
</dbReference>
<evidence type="ECO:0000313" key="10">
    <source>
        <dbReference type="Proteomes" id="UP001301769"/>
    </source>
</evidence>
<sequence length="440" mass="47430">MDISGFADNTPAMLPPPGVTPNFVNPESIAYQPRIVICTFMPLMFIFLGARIYARVCMRHNFGFDDVLAIISSLVVTAYCVSVLMSLDNPNGIHQWNVKLSRISESYLKNSLVTQITFPLSAASVKVSLLVLYLRIFRPVNAARYIILTGTALISVFYITLVIVAIVVTVPKPGAVGGWLFSVYFALPHTRALSGAAGIFGAITDFFVLAIPMSLVVPLRLATRKKIGIVAIFLAGLLACGCSIASCIFRFKMNDTEDQTWSGMPAYSLGVAEVTVGHICGSCPVVAVVFKSLINSKQVRSVLSYFKSSGSGSGSAGKKSNEEGKSPSPSWWRLPPSRHGAAGPLQVYVPGGRLVTLKSFIRKAYQTSTGTRPQKSVQTGISAWTDFGLESIDMDYHGQLKKTYSATRAHNNFTTDIWAGPGGESTDGKVRAHQDVAAVV</sequence>
<keyword evidence="10" id="KW-1185">Reference proteome</keyword>
<dbReference type="Pfam" id="PF20684">
    <property type="entry name" value="Fung_rhodopsin"/>
    <property type="match status" value="1"/>
</dbReference>
<dbReference type="PANTHER" id="PTHR33048:SF158">
    <property type="entry name" value="MEMBRANE PROTEIN PTH11-LIKE, PUTATIVE-RELATED"/>
    <property type="match status" value="1"/>
</dbReference>
<dbReference type="Proteomes" id="UP001301769">
    <property type="component" value="Unassembled WGS sequence"/>
</dbReference>
<evidence type="ECO:0000256" key="6">
    <source>
        <dbReference type="SAM" id="MobiDB-lite"/>
    </source>
</evidence>
<evidence type="ECO:0000256" key="7">
    <source>
        <dbReference type="SAM" id="Phobius"/>
    </source>
</evidence>
<feature type="transmembrane region" description="Helical" evidence="7">
    <location>
        <begin position="146"/>
        <end position="171"/>
    </location>
</feature>